<protein>
    <submittedName>
        <fullName evidence="1">Uncharacterized protein</fullName>
    </submittedName>
</protein>
<organism evidence="1">
    <name type="scientific">Musca domestica</name>
    <name type="common">House fly</name>
    <dbReference type="NCBI Taxonomy" id="7370"/>
    <lineage>
        <taxon>Eukaryota</taxon>
        <taxon>Metazoa</taxon>
        <taxon>Ecdysozoa</taxon>
        <taxon>Arthropoda</taxon>
        <taxon>Hexapoda</taxon>
        <taxon>Insecta</taxon>
        <taxon>Pterygota</taxon>
        <taxon>Neoptera</taxon>
        <taxon>Endopterygota</taxon>
        <taxon>Diptera</taxon>
        <taxon>Brachycera</taxon>
        <taxon>Muscomorpha</taxon>
        <taxon>Muscoidea</taxon>
        <taxon>Muscidae</taxon>
        <taxon>Musca</taxon>
    </lineage>
</organism>
<proteinExistence type="predicted"/>
<evidence type="ECO:0000313" key="1">
    <source>
        <dbReference type="EnsemblMetazoa" id="MDOA011962-PB"/>
    </source>
</evidence>
<accession>A0A1I8N672</accession>
<name>A0A1I8N672_MUSDO</name>
<dbReference type="VEuPathDB" id="VectorBase:MDOA011962"/>
<dbReference type="VEuPathDB" id="VectorBase:MDOMA2_006124"/>
<dbReference type="AlphaFoldDB" id="A0A1I8N672"/>
<reference evidence="1" key="1">
    <citation type="submission" date="2020-05" db="UniProtKB">
        <authorList>
            <consortium name="EnsemblMetazoa"/>
        </authorList>
    </citation>
    <scope>IDENTIFICATION</scope>
    <source>
        <strain evidence="1">Aabys</strain>
    </source>
</reference>
<dbReference type="EnsemblMetazoa" id="MDOA011962-RB">
    <property type="protein sequence ID" value="MDOA011962-PB"/>
    <property type="gene ID" value="MDOA011962"/>
</dbReference>
<sequence>MKTTVVFRNGDQIIKENKLISEKNTKYLQAAVEKRFSCVLSLKSSNNFFLWLSVQEKPKKRLNIDICSNTNYKHKAGAGARAENRIYYGNQFRLLHVRILGLAAHIKERFENECNTTTRGQRRLCDDKRENLVCNDTLKRIQNAAATRKDNNSIEALRNLVRRQLKQFPRFEPRSNTKAPSKINVVYSSLEKCKYANDLQKPSDINEDYQQRRRQPQRRRSLGKLESVDGLLTNKYYPHHQQQQQQQHFVANYKEIPFTSDCCVTRTTVRKQRNS</sequence>